<dbReference type="InterPro" id="IPR055179">
    <property type="entry name" value="Tex-like_central_region"/>
</dbReference>
<accession>A0ABN0NW09</accession>
<dbReference type="SUPFAM" id="SSF53098">
    <property type="entry name" value="Ribonuclease H-like"/>
    <property type="match status" value="1"/>
</dbReference>
<dbReference type="CDD" id="cd05685">
    <property type="entry name" value="S1_Tex"/>
    <property type="match status" value="1"/>
</dbReference>
<dbReference type="Gene3D" id="1.10.10.650">
    <property type="entry name" value="RuvA domain 2-like"/>
    <property type="match status" value="1"/>
</dbReference>
<name>A0ABN0NW09_TRELE</name>
<dbReference type="InterPro" id="IPR012340">
    <property type="entry name" value="NA-bd_OB-fold"/>
</dbReference>
<dbReference type="Gene3D" id="1.10.3500.10">
    <property type="entry name" value="Tex N-terminal region-like"/>
    <property type="match status" value="1"/>
</dbReference>
<dbReference type="PANTHER" id="PTHR10724">
    <property type="entry name" value="30S RIBOSOMAL PROTEIN S1"/>
    <property type="match status" value="1"/>
</dbReference>
<dbReference type="RefSeq" id="WP_021686368.1">
    <property type="nucleotide sequence ID" value="NZ_KI260554.1"/>
</dbReference>
<proteinExistence type="predicted"/>
<gene>
    <name evidence="3" type="ORF">HMPREF9193_02204</name>
</gene>
<dbReference type="Pfam" id="PF12836">
    <property type="entry name" value="HHH_3"/>
    <property type="match status" value="1"/>
</dbReference>
<dbReference type="InterPro" id="IPR037027">
    <property type="entry name" value="YqgF/RNaseH-like_dom_sf"/>
</dbReference>
<feature type="domain" description="S1 motif" evidence="2">
    <location>
        <begin position="645"/>
        <end position="714"/>
    </location>
</feature>
<keyword evidence="4" id="KW-1185">Reference proteome</keyword>
<dbReference type="Pfam" id="PF09371">
    <property type="entry name" value="Tex_N"/>
    <property type="match status" value="1"/>
</dbReference>
<dbReference type="Gene3D" id="2.40.50.140">
    <property type="entry name" value="Nucleic acid-binding proteins"/>
    <property type="match status" value="1"/>
</dbReference>
<dbReference type="InterPro" id="IPR050437">
    <property type="entry name" value="Ribos_protein_bS1-like"/>
</dbReference>
<dbReference type="Pfam" id="PF17674">
    <property type="entry name" value="HHH_9"/>
    <property type="match status" value="1"/>
</dbReference>
<dbReference type="Pfam" id="PF22706">
    <property type="entry name" value="Tex_central_region"/>
    <property type="match status" value="1"/>
</dbReference>
<dbReference type="InterPro" id="IPR041692">
    <property type="entry name" value="HHH_9"/>
</dbReference>
<dbReference type="Proteomes" id="UP000016649">
    <property type="component" value="Unassembled WGS sequence"/>
</dbReference>
<organism evidence="3 4">
    <name type="scientific">Treponema lecithinolyticum ATCC 700332</name>
    <dbReference type="NCBI Taxonomy" id="1321815"/>
    <lineage>
        <taxon>Bacteria</taxon>
        <taxon>Pseudomonadati</taxon>
        <taxon>Spirochaetota</taxon>
        <taxon>Spirochaetia</taxon>
        <taxon>Spirochaetales</taxon>
        <taxon>Treponemataceae</taxon>
        <taxon>Treponema</taxon>
    </lineage>
</organism>
<dbReference type="InterPro" id="IPR006641">
    <property type="entry name" value="YqgF/RNaseH-like_dom"/>
</dbReference>
<feature type="region of interest" description="Disordered" evidence="1">
    <location>
        <begin position="753"/>
        <end position="780"/>
    </location>
</feature>
<dbReference type="EMBL" id="AWVH01000045">
    <property type="protein sequence ID" value="ERJ91503.1"/>
    <property type="molecule type" value="Genomic_DNA"/>
</dbReference>
<dbReference type="PANTHER" id="PTHR10724:SF10">
    <property type="entry name" value="S1 RNA-BINDING DOMAIN-CONTAINING PROTEIN 1"/>
    <property type="match status" value="1"/>
</dbReference>
<dbReference type="InterPro" id="IPR010994">
    <property type="entry name" value="RuvA_2-like"/>
</dbReference>
<dbReference type="SUPFAM" id="SSF47781">
    <property type="entry name" value="RuvA domain 2-like"/>
    <property type="match status" value="2"/>
</dbReference>
<dbReference type="PROSITE" id="PS50126">
    <property type="entry name" value="S1"/>
    <property type="match status" value="1"/>
</dbReference>
<protein>
    <submittedName>
        <fullName evidence="3">Tex-like protein</fullName>
    </submittedName>
</protein>
<dbReference type="SMART" id="SM00732">
    <property type="entry name" value="YqgFc"/>
    <property type="match status" value="1"/>
</dbReference>
<comment type="caution">
    <text evidence="3">The sequence shown here is derived from an EMBL/GenBank/DDBJ whole genome shotgun (WGS) entry which is preliminary data.</text>
</comment>
<sequence>MEFTQEAIDALSVNEDEITKRIAQTMNIRAQQVAAVISLVNEGCTIPFISRYRKEKHGSLDEVQVRECDHLFKSALNLENRRLEIIRGIFAQGKLTDFLYDAVTKAQTLSELEDLWAPFKKKKKTRGMLAQERGLEPLADAMTELDGPSIEKKAEAFIKTDAENEELNVPDVKAALCGAQDILAERTAQDGENRSAVRAFYIKTGLIKVKGIGDEQAQQSSVYQMYWDYEEPLNQIKPHRILAINRGEREGVLEVTVDVDIEQAAKLLINKEVIHNAYHSEAIEDGLVRLLSPAVIREIRGDQSDQADDHGITVFSENLKNLLMTQPIKGTRVLGVDPGIRTGTKCAALDETGKYLGSFVIYQHKADEACAAVRKAVKDYNVQLIAVGNGTGTKEVQQIVSKVISENFPEVLYTVVDEDGASVYSASDTAREEFPELDLTIRGAISIGRRLQDPLAELVKIDPKSIGVGLYQHDVNQKKLSDMLDEVVGSVVNNVGVNLNTASASLLKYVSGISASVAKRIVTYREQKGKITERSELQNIAGLGPKAYEQCAGFLKIPESAEPLDNTWVHPENYEAARAVFELVKQKSDISSSFKESLKEKYGIGEQTVNDIIDELKKPNRDPRDEYPKPIMQKGVVAFEDLKEGMKVTGKIKNVVDFGAFVDLGLKETALLHISELSDSYVADPMDVVKVGDVKECTVIALDPVRRRISLSLKSERSARPLAGALSANGGVKTASEQAHSHTHKAAIRVVQRKDAGGYDGHNRSKTGQRYDANGDAKNKAFSRTDDGMSYNPFAELLKKR</sequence>
<dbReference type="InterPro" id="IPR018974">
    <property type="entry name" value="Tex-like_N"/>
</dbReference>
<dbReference type="Pfam" id="PF16921">
    <property type="entry name" value="Tex_YqgF"/>
    <property type="match status" value="1"/>
</dbReference>
<feature type="compositionally biased region" description="Basic and acidic residues" evidence="1">
    <location>
        <begin position="753"/>
        <end position="763"/>
    </location>
</feature>
<dbReference type="InterPro" id="IPR023323">
    <property type="entry name" value="Tex-like_dom_sf"/>
</dbReference>
<evidence type="ECO:0000313" key="3">
    <source>
        <dbReference type="EMBL" id="ERJ91503.1"/>
    </source>
</evidence>
<dbReference type="InterPro" id="IPR032639">
    <property type="entry name" value="Tex_YqgF"/>
</dbReference>
<evidence type="ECO:0000313" key="4">
    <source>
        <dbReference type="Proteomes" id="UP000016649"/>
    </source>
</evidence>
<reference evidence="3 4" key="1">
    <citation type="submission" date="2013-08" db="EMBL/GenBank/DDBJ databases">
        <authorList>
            <person name="Weinstock G."/>
            <person name="Sodergren E."/>
            <person name="Wylie T."/>
            <person name="Fulton L."/>
            <person name="Fulton R."/>
            <person name="Fronick C."/>
            <person name="O'Laughlin M."/>
            <person name="Godfrey J."/>
            <person name="Miner T."/>
            <person name="Herter B."/>
            <person name="Appelbaum E."/>
            <person name="Cordes M."/>
            <person name="Lek S."/>
            <person name="Wollam A."/>
            <person name="Pepin K.H."/>
            <person name="Palsikar V.B."/>
            <person name="Mitreva M."/>
            <person name="Wilson R.K."/>
        </authorList>
    </citation>
    <scope>NUCLEOTIDE SEQUENCE [LARGE SCALE GENOMIC DNA]</scope>
    <source>
        <strain evidence="3 4">ATCC 700332</strain>
    </source>
</reference>
<dbReference type="InterPro" id="IPR012337">
    <property type="entry name" value="RNaseH-like_sf"/>
</dbReference>
<dbReference type="InterPro" id="IPR044146">
    <property type="entry name" value="S1_Tex"/>
</dbReference>
<dbReference type="SMART" id="SM00316">
    <property type="entry name" value="S1"/>
    <property type="match status" value="1"/>
</dbReference>
<dbReference type="Gene3D" id="1.10.150.310">
    <property type="entry name" value="Tex RuvX-like domain-like"/>
    <property type="match status" value="1"/>
</dbReference>
<dbReference type="SUPFAM" id="SSF158832">
    <property type="entry name" value="Tex N-terminal region-like"/>
    <property type="match status" value="1"/>
</dbReference>
<evidence type="ECO:0000259" key="2">
    <source>
        <dbReference type="PROSITE" id="PS50126"/>
    </source>
</evidence>
<evidence type="ECO:0000256" key="1">
    <source>
        <dbReference type="SAM" id="MobiDB-lite"/>
    </source>
</evidence>
<dbReference type="Pfam" id="PF00575">
    <property type="entry name" value="S1"/>
    <property type="match status" value="1"/>
</dbReference>
<dbReference type="SUPFAM" id="SSF50249">
    <property type="entry name" value="Nucleic acid-binding proteins"/>
    <property type="match status" value="1"/>
</dbReference>
<dbReference type="InterPro" id="IPR003029">
    <property type="entry name" value="S1_domain"/>
</dbReference>
<dbReference type="InterPro" id="IPR023319">
    <property type="entry name" value="Tex-like_HTH_dom_sf"/>
</dbReference>
<dbReference type="Gene3D" id="3.30.420.140">
    <property type="entry name" value="YqgF/RNase H-like domain"/>
    <property type="match status" value="1"/>
</dbReference>